<dbReference type="Proteomes" id="UP000800092">
    <property type="component" value="Unassembled WGS sequence"/>
</dbReference>
<dbReference type="SUPFAM" id="SSF48264">
    <property type="entry name" value="Cytochrome P450"/>
    <property type="match status" value="1"/>
</dbReference>
<evidence type="ECO:0000256" key="3">
    <source>
        <dbReference type="ARBA" id="ARBA00022723"/>
    </source>
</evidence>
<protein>
    <submittedName>
        <fullName evidence="6">Cytochrome P450 oxidoreductase</fullName>
    </submittedName>
</protein>
<dbReference type="Pfam" id="PF00067">
    <property type="entry name" value="p450"/>
    <property type="match status" value="1"/>
</dbReference>
<gene>
    <name evidence="6" type="ORF">EV356DRAFT_446083</name>
</gene>
<dbReference type="InterPro" id="IPR002401">
    <property type="entry name" value="Cyt_P450_E_grp-I"/>
</dbReference>
<dbReference type="GO" id="GO:0020037">
    <property type="term" value="F:heme binding"/>
    <property type="evidence" value="ECO:0007669"/>
    <property type="project" value="InterPro"/>
</dbReference>
<proteinExistence type="inferred from homology"/>
<keyword evidence="3 5" id="KW-0479">Metal-binding</keyword>
<dbReference type="PRINTS" id="PR00463">
    <property type="entry name" value="EP450I"/>
</dbReference>
<dbReference type="OrthoDB" id="1470350at2759"/>
<reference evidence="6" key="1">
    <citation type="journal article" date="2020" name="Stud. Mycol.">
        <title>101 Dothideomycetes genomes: a test case for predicting lifestyles and emergence of pathogens.</title>
        <authorList>
            <person name="Haridas S."/>
            <person name="Albert R."/>
            <person name="Binder M."/>
            <person name="Bloem J."/>
            <person name="Labutti K."/>
            <person name="Salamov A."/>
            <person name="Andreopoulos B."/>
            <person name="Baker S."/>
            <person name="Barry K."/>
            <person name="Bills G."/>
            <person name="Bluhm B."/>
            <person name="Cannon C."/>
            <person name="Castanera R."/>
            <person name="Culley D."/>
            <person name="Daum C."/>
            <person name="Ezra D."/>
            <person name="Gonzalez J."/>
            <person name="Henrissat B."/>
            <person name="Kuo A."/>
            <person name="Liang C."/>
            <person name="Lipzen A."/>
            <person name="Lutzoni F."/>
            <person name="Magnuson J."/>
            <person name="Mondo S."/>
            <person name="Nolan M."/>
            <person name="Ohm R."/>
            <person name="Pangilinan J."/>
            <person name="Park H.-J."/>
            <person name="Ramirez L."/>
            <person name="Alfaro M."/>
            <person name="Sun H."/>
            <person name="Tritt A."/>
            <person name="Yoshinaga Y."/>
            <person name="Zwiers L.-H."/>
            <person name="Turgeon B."/>
            <person name="Goodwin S."/>
            <person name="Spatafora J."/>
            <person name="Crous P."/>
            <person name="Grigoriev I."/>
        </authorList>
    </citation>
    <scope>NUCLEOTIDE SEQUENCE</scope>
    <source>
        <strain evidence="6">Tuck. ex Michener</strain>
    </source>
</reference>
<keyword evidence="2 5" id="KW-0349">Heme</keyword>
<evidence type="ECO:0000313" key="7">
    <source>
        <dbReference type="Proteomes" id="UP000800092"/>
    </source>
</evidence>
<accession>A0A6A6H9R0</accession>
<dbReference type="GO" id="GO:0016705">
    <property type="term" value="F:oxidoreductase activity, acting on paired donors, with incorporation or reduction of molecular oxygen"/>
    <property type="evidence" value="ECO:0007669"/>
    <property type="project" value="InterPro"/>
</dbReference>
<dbReference type="GO" id="GO:0008395">
    <property type="term" value="F:steroid hydroxylase activity"/>
    <property type="evidence" value="ECO:0007669"/>
    <property type="project" value="TreeGrafter"/>
</dbReference>
<evidence type="ECO:0000256" key="5">
    <source>
        <dbReference type="PIRSR" id="PIRSR602401-1"/>
    </source>
</evidence>
<name>A0A6A6H9R0_VIRVR</name>
<evidence type="ECO:0000256" key="4">
    <source>
        <dbReference type="ARBA" id="ARBA00023004"/>
    </source>
</evidence>
<evidence type="ECO:0000256" key="1">
    <source>
        <dbReference type="ARBA" id="ARBA00010617"/>
    </source>
</evidence>
<feature type="binding site" description="axial binding residue" evidence="5">
    <location>
        <position position="447"/>
    </location>
    <ligand>
        <name>heme</name>
        <dbReference type="ChEBI" id="CHEBI:30413"/>
    </ligand>
    <ligandPart>
        <name>Fe</name>
        <dbReference type="ChEBI" id="CHEBI:18248"/>
    </ligandPart>
</feature>
<dbReference type="PANTHER" id="PTHR24304">
    <property type="entry name" value="CYTOCHROME P450 FAMILY 7"/>
    <property type="match status" value="1"/>
</dbReference>
<evidence type="ECO:0000256" key="2">
    <source>
        <dbReference type="ARBA" id="ARBA00022617"/>
    </source>
</evidence>
<dbReference type="AlphaFoldDB" id="A0A6A6H9R0"/>
<keyword evidence="7" id="KW-1185">Reference proteome</keyword>
<keyword evidence="4 5" id="KW-0408">Iron</keyword>
<dbReference type="GO" id="GO:0005506">
    <property type="term" value="F:iron ion binding"/>
    <property type="evidence" value="ECO:0007669"/>
    <property type="project" value="InterPro"/>
</dbReference>
<dbReference type="EMBL" id="ML991796">
    <property type="protein sequence ID" value="KAF2234805.1"/>
    <property type="molecule type" value="Genomic_DNA"/>
</dbReference>
<sequence>MYSVWRLWAFTVKPALHPDEPKELPYWIPVDLILIKLLGHAIEYVKNGQGVITKGREYFGDTREPFALTLGGEKLYFLTSPPDVSELYKSTQALVFDKIVYELSIMFGVTHGAMDNVYRRPTSEADDVVSRTMNIKNPSMKSLAQLNNDFWKQQLVPGEVYYNLQGKFLKYISDWLQPGNIKGPYVMSSGEKGEKTVALLGWVQEVLLDAALRAFFGDKILEIEPNLPKYFLEFDDDNWKLWYKWPKADDMHAAKDRVSKTIQRYLALPKSERPGASFIVETFEKTQRALGTSEEDLAKIFCMVVFVTNTNTYKVLFWTMAYMLHNPDLLDIIRKETAPALRPEDPDAPLSLPYLMDSCPYLAGVFHEALRLCSASSSIRLVTSPITIGGKILPQGSRVIVPFRQMHFDGRYFGQDVDSFNPERFVKNKNLTHSPSYRPFGGGISYCPGRFIARQEVGVFITLLLHRFDVGLGGNRKFPELNNEKPTTGLMDPKPGEDVHVVLRPKA</sequence>
<evidence type="ECO:0000313" key="6">
    <source>
        <dbReference type="EMBL" id="KAF2234805.1"/>
    </source>
</evidence>
<comment type="cofactor">
    <cofactor evidence="5">
        <name>heme</name>
        <dbReference type="ChEBI" id="CHEBI:30413"/>
    </cofactor>
</comment>
<organism evidence="6 7">
    <name type="scientific">Viridothelium virens</name>
    <name type="common">Speckled blister lichen</name>
    <name type="synonym">Trypethelium virens</name>
    <dbReference type="NCBI Taxonomy" id="1048519"/>
    <lineage>
        <taxon>Eukaryota</taxon>
        <taxon>Fungi</taxon>
        <taxon>Dikarya</taxon>
        <taxon>Ascomycota</taxon>
        <taxon>Pezizomycotina</taxon>
        <taxon>Dothideomycetes</taxon>
        <taxon>Dothideomycetes incertae sedis</taxon>
        <taxon>Trypetheliales</taxon>
        <taxon>Trypetheliaceae</taxon>
        <taxon>Viridothelium</taxon>
    </lineage>
</organism>
<dbReference type="InterPro" id="IPR050529">
    <property type="entry name" value="CYP450_sterol_14alpha_dmase"/>
</dbReference>
<dbReference type="InterPro" id="IPR001128">
    <property type="entry name" value="Cyt_P450"/>
</dbReference>
<dbReference type="InterPro" id="IPR036396">
    <property type="entry name" value="Cyt_P450_sf"/>
</dbReference>
<dbReference type="PANTHER" id="PTHR24304:SF2">
    <property type="entry name" value="24-HYDROXYCHOLESTEROL 7-ALPHA-HYDROXYLASE"/>
    <property type="match status" value="1"/>
</dbReference>
<dbReference type="Gene3D" id="1.10.630.10">
    <property type="entry name" value="Cytochrome P450"/>
    <property type="match status" value="1"/>
</dbReference>
<comment type="similarity">
    <text evidence="1">Belongs to the cytochrome P450 family.</text>
</comment>
<dbReference type="CDD" id="cd11040">
    <property type="entry name" value="CYP7_CYP8-like"/>
    <property type="match status" value="1"/>
</dbReference>